<keyword evidence="2" id="KW-1185">Reference proteome</keyword>
<sequence>MYVDNALLKGNSPEKFIENYAAPNTYLSNCGAVNAKIRTADRAKTQEIIVLGLKIAHPIGYTGEVSHQGIHKQKLGWDASLPDEESQRWSAIKDGVVGFETTIPRKVMDKRPKAEYKLSIFVEF</sequence>
<dbReference type="EMBL" id="UYYB01002065">
    <property type="protein sequence ID" value="VDM66110.1"/>
    <property type="molecule type" value="Genomic_DNA"/>
</dbReference>
<dbReference type="Proteomes" id="UP000270094">
    <property type="component" value="Unassembled WGS sequence"/>
</dbReference>
<dbReference type="AlphaFoldDB" id="A0A3P7I0N9"/>
<evidence type="ECO:0000313" key="2">
    <source>
        <dbReference type="Proteomes" id="UP000270094"/>
    </source>
</evidence>
<dbReference type="InterPro" id="IPR008042">
    <property type="entry name" value="Retrotrans_Pao"/>
</dbReference>
<reference evidence="1 2" key="1">
    <citation type="submission" date="2018-11" db="EMBL/GenBank/DDBJ databases">
        <authorList>
            <consortium name="Pathogen Informatics"/>
        </authorList>
    </citation>
    <scope>NUCLEOTIDE SEQUENCE [LARGE SCALE GENOMIC DNA]</scope>
</reference>
<evidence type="ECO:0000313" key="1">
    <source>
        <dbReference type="EMBL" id="VDM66110.1"/>
    </source>
</evidence>
<accession>A0A3P7I0N9</accession>
<protein>
    <submittedName>
        <fullName evidence="1">Uncharacterized protein</fullName>
    </submittedName>
</protein>
<name>A0A3P7I0N9_STRVU</name>
<proteinExistence type="predicted"/>
<dbReference type="OrthoDB" id="5920525at2759"/>
<gene>
    <name evidence="1" type="ORF">SVUK_LOCUS1108</name>
</gene>
<dbReference type="Pfam" id="PF05380">
    <property type="entry name" value="Peptidase_A17"/>
    <property type="match status" value="1"/>
</dbReference>
<organism evidence="1 2">
    <name type="scientific">Strongylus vulgaris</name>
    <name type="common">Blood worm</name>
    <dbReference type="NCBI Taxonomy" id="40348"/>
    <lineage>
        <taxon>Eukaryota</taxon>
        <taxon>Metazoa</taxon>
        <taxon>Ecdysozoa</taxon>
        <taxon>Nematoda</taxon>
        <taxon>Chromadorea</taxon>
        <taxon>Rhabditida</taxon>
        <taxon>Rhabditina</taxon>
        <taxon>Rhabditomorpha</taxon>
        <taxon>Strongyloidea</taxon>
        <taxon>Strongylidae</taxon>
        <taxon>Strongylus</taxon>
    </lineage>
</organism>